<dbReference type="InterPro" id="IPR016163">
    <property type="entry name" value="Ald_DH_C"/>
</dbReference>
<dbReference type="InterPro" id="IPR020593">
    <property type="entry name" value="G-glutamylP_reductase_CS"/>
</dbReference>
<gene>
    <name evidence="7" type="primary">proA</name>
    <name evidence="9" type="ordered locus">DvMF_0612</name>
</gene>
<accession>B8DJX3</accession>
<dbReference type="UniPathway" id="UPA00098">
    <property type="reaction ID" value="UER00360"/>
</dbReference>
<dbReference type="PANTHER" id="PTHR11063:SF8">
    <property type="entry name" value="DELTA-1-PYRROLINE-5-CARBOXYLATE SYNTHASE"/>
    <property type="match status" value="1"/>
</dbReference>
<dbReference type="EMBL" id="CP001197">
    <property type="protein sequence ID" value="ACL07569.1"/>
    <property type="molecule type" value="Genomic_DNA"/>
</dbReference>
<dbReference type="STRING" id="883.DvMF_0612"/>
<evidence type="ECO:0000256" key="4">
    <source>
        <dbReference type="ARBA" id="ARBA00022857"/>
    </source>
</evidence>
<dbReference type="InterPro" id="IPR000965">
    <property type="entry name" value="GPR_dom"/>
</dbReference>
<evidence type="ECO:0000256" key="7">
    <source>
        <dbReference type="HAMAP-Rule" id="MF_00412"/>
    </source>
</evidence>
<dbReference type="PROSITE" id="PS01223">
    <property type="entry name" value="PROA"/>
    <property type="match status" value="1"/>
</dbReference>
<reference evidence="9" key="1">
    <citation type="submission" date="2008-10" db="EMBL/GenBank/DDBJ databases">
        <title>Complete sequence of Desulfovibrio vulgaris str. 'Miyazaki F'.</title>
        <authorList>
            <person name="Lucas S."/>
            <person name="Copeland A."/>
            <person name="Lapidus A."/>
            <person name="Glavina del Rio T."/>
            <person name="Dalin E."/>
            <person name="Tice H."/>
            <person name="Bruce D."/>
            <person name="Goodwin L."/>
            <person name="Pitluck S."/>
            <person name="Sims D."/>
            <person name="Brettin T."/>
            <person name="Detter J.C."/>
            <person name="Han C."/>
            <person name="Larimer F."/>
            <person name="Land M."/>
            <person name="Hauser L."/>
            <person name="Kyrpides N."/>
            <person name="Mikhailova N."/>
            <person name="Hazen T.C."/>
            <person name="Richardson P."/>
        </authorList>
    </citation>
    <scope>NUCLEOTIDE SEQUENCE</scope>
    <source>
        <strain evidence="9">Miyazaki F</strain>
    </source>
</reference>
<dbReference type="HOGENOM" id="CLU_030231_0_0_7"/>
<dbReference type="Gene3D" id="3.40.605.10">
    <property type="entry name" value="Aldehyde Dehydrogenase, Chain A, domain 1"/>
    <property type="match status" value="1"/>
</dbReference>
<keyword evidence="7" id="KW-0963">Cytoplasm</keyword>
<dbReference type="OrthoDB" id="9809970at2"/>
<evidence type="ECO:0000256" key="1">
    <source>
        <dbReference type="ARBA" id="ARBA00004985"/>
    </source>
</evidence>
<keyword evidence="2 7" id="KW-0028">Amino-acid biosynthesis</keyword>
<comment type="catalytic activity">
    <reaction evidence="6 7">
        <text>L-glutamate 5-semialdehyde + phosphate + NADP(+) = L-glutamyl 5-phosphate + NADPH + H(+)</text>
        <dbReference type="Rhea" id="RHEA:19541"/>
        <dbReference type="ChEBI" id="CHEBI:15378"/>
        <dbReference type="ChEBI" id="CHEBI:43474"/>
        <dbReference type="ChEBI" id="CHEBI:57783"/>
        <dbReference type="ChEBI" id="CHEBI:58066"/>
        <dbReference type="ChEBI" id="CHEBI:58274"/>
        <dbReference type="ChEBI" id="CHEBI:58349"/>
        <dbReference type="EC" id="1.2.1.41"/>
    </reaction>
</comment>
<dbReference type="GO" id="GO:0005737">
    <property type="term" value="C:cytoplasm"/>
    <property type="evidence" value="ECO:0007669"/>
    <property type="project" value="UniProtKB-SubCell"/>
</dbReference>
<comment type="function">
    <text evidence="7">Catalyzes the NADPH-dependent reduction of L-glutamate 5-phosphate into L-glutamate 5-semialdehyde and phosphate. The product spontaneously undergoes cyclization to form 1-pyrroline-5-carboxylate.</text>
</comment>
<protein>
    <recommendedName>
        <fullName evidence="7">Gamma-glutamyl phosphate reductase</fullName>
        <shortName evidence="7">GPR</shortName>
        <ecNumber evidence="7">1.2.1.41</ecNumber>
    </recommendedName>
    <alternativeName>
        <fullName evidence="7">Glutamate-5-semialdehyde dehydrogenase</fullName>
    </alternativeName>
    <alternativeName>
        <fullName evidence="7">Glutamyl-gamma-semialdehyde dehydrogenase</fullName>
        <shortName evidence="7">GSA dehydrogenase</shortName>
    </alternativeName>
</protein>
<dbReference type="InterPro" id="IPR016162">
    <property type="entry name" value="Ald_DH_N"/>
</dbReference>
<dbReference type="KEGG" id="dvm:DvMF_0612"/>
<keyword evidence="3 7" id="KW-0641">Proline biosynthesis</keyword>
<dbReference type="eggNOG" id="COG0014">
    <property type="taxonomic scope" value="Bacteria"/>
</dbReference>
<dbReference type="PANTHER" id="PTHR11063">
    <property type="entry name" value="GLUTAMATE SEMIALDEHYDE DEHYDROGENASE"/>
    <property type="match status" value="1"/>
</dbReference>
<dbReference type="SUPFAM" id="SSF53720">
    <property type="entry name" value="ALDH-like"/>
    <property type="match status" value="1"/>
</dbReference>
<dbReference type="HAMAP" id="MF_00412">
    <property type="entry name" value="ProA"/>
    <property type="match status" value="1"/>
</dbReference>
<sequence>MSTQNTTTPDATRDTSTSDIVQLVESMGKRAKAAARKLAAASPAAKIDALVRLAGLLESREADILAANARDLAAAEAAGMDTPRMDRLRLTPRIMAEMAAACRHVAGLPDPVGAVETQWQRPNGLLVGRMRIPLGVIAIIYESRPNVTIDSAILCLKAGNAVILRGGSEAIHSNLALAGLIAEAMSASGLPDDAVQVVSRTDRAAVGALCALEQYIDVIIPRGGETLIRAVVQQATMPVLKHYKGVCHAYVDAGADLDQAVEIVFNGKVQRPGVCNALECLLVHKDEAAALLPAVAARLAPAGVTFRACPTALPLLGDAATAAAPEDYGMEFHDLILAVRVVDDMDEALAHIAAHGSNHTEIICTRDHGRAMRFLREADASMVAVNASTRFNDGGQLGLGAEIGISTSKLHSYGPMGVQELTTTKFVVFGAGQVRE</sequence>
<dbReference type="GO" id="GO:0050661">
    <property type="term" value="F:NADP binding"/>
    <property type="evidence" value="ECO:0007669"/>
    <property type="project" value="InterPro"/>
</dbReference>
<dbReference type="InterPro" id="IPR015590">
    <property type="entry name" value="Aldehyde_DH_dom"/>
</dbReference>
<dbReference type="InterPro" id="IPR012134">
    <property type="entry name" value="Glu-5-SA_DH"/>
</dbReference>
<keyword evidence="5 7" id="KW-0560">Oxidoreductase</keyword>
<dbReference type="Pfam" id="PF00171">
    <property type="entry name" value="Aldedh"/>
    <property type="match status" value="1"/>
</dbReference>
<name>B8DJX3_NITV9</name>
<evidence type="ECO:0000256" key="5">
    <source>
        <dbReference type="ARBA" id="ARBA00023002"/>
    </source>
</evidence>
<evidence type="ECO:0000313" key="9">
    <source>
        <dbReference type="EMBL" id="ACL07569.1"/>
    </source>
</evidence>
<dbReference type="GO" id="GO:0004350">
    <property type="term" value="F:glutamate-5-semialdehyde dehydrogenase activity"/>
    <property type="evidence" value="ECO:0007669"/>
    <property type="project" value="UniProtKB-UniRule"/>
</dbReference>
<comment type="similarity">
    <text evidence="7">Belongs to the gamma-glutamyl phosphate reductase family.</text>
</comment>
<comment type="subcellular location">
    <subcellularLocation>
        <location evidence="7">Cytoplasm</location>
    </subcellularLocation>
</comment>
<dbReference type="NCBIfam" id="TIGR00407">
    <property type="entry name" value="proA"/>
    <property type="match status" value="1"/>
</dbReference>
<evidence type="ECO:0000256" key="2">
    <source>
        <dbReference type="ARBA" id="ARBA00022605"/>
    </source>
</evidence>
<comment type="pathway">
    <text evidence="1 7">Amino-acid biosynthesis; L-proline biosynthesis; L-glutamate 5-semialdehyde from L-glutamate: step 2/2.</text>
</comment>
<dbReference type="FunFam" id="3.40.309.10:FF:000006">
    <property type="entry name" value="Gamma-glutamyl phosphate reductase"/>
    <property type="match status" value="1"/>
</dbReference>
<evidence type="ECO:0000259" key="8">
    <source>
        <dbReference type="Pfam" id="PF00171"/>
    </source>
</evidence>
<dbReference type="Gene3D" id="3.40.309.10">
    <property type="entry name" value="Aldehyde Dehydrogenase, Chain A, domain 2"/>
    <property type="match status" value="1"/>
</dbReference>
<dbReference type="AlphaFoldDB" id="B8DJX3"/>
<evidence type="ECO:0000256" key="3">
    <source>
        <dbReference type="ARBA" id="ARBA00022650"/>
    </source>
</evidence>
<dbReference type="NCBIfam" id="NF001221">
    <property type="entry name" value="PRK00197.1"/>
    <property type="match status" value="1"/>
</dbReference>
<feature type="domain" description="Aldehyde dehydrogenase" evidence="8">
    <location>
        <begin position="24"/>
        <end position="299"/>
    </location>
</feature>
<organism evidence="9">
    <name type="scientific">Nitratidesulfovibrio vulgaris (strain DSM 19637 / Miyazaki F)</name>
    <name type="common">Desulfovibrio vulgaris</name>
    <dbReference type="NCBI Taxonomy" id="883"/>
    <lineage>
        <taxon>Bacteria</taxon>
        <taxon>Pseudomonadati</taxon>
        <taxon>Thermodesulfobacteriota</taxon>
        <taxon>Desulfovibrionia</taxon>
        <taxon>Desulfovibrionales</taxon>
        <taxon>Desulfovibrionaceae</taxon>
        <taxon>Nitratidesulfovibrio</taxon>
    </lineage>
</organism>
<dbReference type="InterPro" id="IPR016161">
    <property type="entry name" value="Ald_DH/histidinol_DH"/>
</dbReference>
<proteinExistence type="inferred from homology"/>
<keyword evidence="4 7" id="KW-0521">NADP</keyword>
<dbReference type="GO" id="GO:0055129">
    <property type="term" value="P:L-proline biosynthetic process"/>
    <property type="evidence" value="ECO:0007669"/>
    <property type="project" value="UniProtKB-UniRule"/>
</dbReference>
<dbReference type="CDD" id="cd07079">
    <property type="entry name" value="ALDH_F18-19_ProA-GPR"/>
    <property type="match status" value="1"/>
</dbReference>
<dbReference type="EC" id="1.2.1.41" evidence="7"/>
<dbReference type="PIRSF" id="PIRSF000151">
    <property type="entry name" value="GPR"/>
    <property type="match status" value="1"/>
</dbReference>
<evidence type="ECO:0000256" key="6">
    <source>
        <dbReference type="ARBA" id="ARBA00049024"/>
    </source>
</evidence>